<dbReference type="PRINTS" id="PR00081">
    <property type="entry name" value="GDHRDH"/>
</dbReference>
<reference evidence="4 5" key="1">
    <citation type="journal article" date="2010" name="Plant Cell">
        <title>The Chlorella variabilis NC64A genome reveals adaptation to photosymbiosis, coevolution with viruses, and cryptic sex.</title>
        <authorList>
            <person name="Blanc G."/>
            <person name="Duncan G."/>
            <person name="Agarkova I."/>
            <person name="Borodovsky M."/>
            <person name="Gurnon J."/>
            <person name="Kuo A."/>
            <person name="Lindquist E."/>
            <person name="Lucas S."/>
            <person name="Pangilinan J."/>
            <person name="Polle J."/>
            <person name="Salamov A."/>
            <person name="Terry A."/>
            <person name="Yamada T."/>
            <person name="Dunigan D.D."/>
            <person name="Grigoriev I.V."/>
            <person name="Claverie J.M."/>
            <person name="Van Etten J.L."/>
        </authorList>
    </citation>
    <scope>NUCLEOTIDE SEQUENCE [LARGE SCALE GENOMIC DNA]</scope>
    <source>
        <strain evidence="4 5">NC64A</strain>
    </source>
</reference>
<name>E1ZB18_CHLVA</name>
<dbReference type="CDD" id="cd05374">
    <property type="entry name" value="17beta-HSD-like_SDR_c"/>
    <property type="match status" value="1"/>
</dbReference>
<keyword evidence="5" id="KW-1185">Reference proteome</keyword>
<dbReference type="STRING" id="554065.E1ZB18"/>
<dbReference type="InterPro" id="IPR020904">
    <property type="entry name" value="Sc_DH/Rdtase_CS"/>
</dbReference>
<sequence>MADEATIEPGPDRVPLYSLCKRKPIAEFGYSRAFDERYSLGRKIGKGAMSTVATQIPQDSIVLADLRGLFLELDPADTGRVPYTRLQEELEEGTFNLSAAESQQLLAQMDVSPAGDIAFAEFVASLVDWSKITGCSSGLGRALAQRMHAEGAGGERAYRVFASARNLASLRELEAAGLDVVQLDVTDQKSVDSAVRRVIQRAGRIDVLVNNAGLSRVGPIVEQPLSEMQEVMEANLFGVVRAVAPHMMRQRSGLIVQIGSIVSMLASPFGGIYSASKAALLSLTDALRLELEPFGVHVTYCASGAIKSAFSDNVLAGTNVARYERAESLYAPLAHIITERALVSQDPKTCVSADTAAGQIAAVINRSALPPSSARGAAAAAAGERGKWTPRQPPTWFLAAGNARLWWTMGVIQKLWGWPVNSLIQKAFKMDKKLE</sequence>
<evidence type="ECO:0000256" key="2">
    <source>
        <dbReference type="ARBA" id="ARBA00023002"/>
    </source>
</evidence>
<dbReference type="SUPFAM" id="SSF47473">
    <property type="entry name" value="EF-hand"/>
    <property type="match status" value="1"/>
</dbReference>
<dbReference type="InterPro" id="IPR011992">
    <property type="entry name" value="EF-hand-dom_pair"/>
</dbReference>
<accession>E1ZB18</accession>
<keyword evidence="2" id="KW-0560">Oxidoreductase</keyword>
<protein>
    <recommendedName>
        <fullName evidence="6">EF-hand domain-containing protein</fullName>
    </recommendedName>
</protein>
<evidence type="ECO:0000313" key="4">
    <source>
        <dbReference type="EMBL" id="EFN56947.1"/>
    </source>
</evidence>
<gene>
    <name evidence="4" type="ORF">CHLNCDRAFT_51217</name>
</gene>
<dbReference type="FunCoup" id="E1ZB18">
    <property type="interactions" value="256"/>
</dbReference>
<dbReference type="Gene3D" id="1.10.238.10">
    <property type="entry name" value="EF-hand"/>
    <property type="match status" value="2"/>
</dbReference>
<dbReference type="PANTHER" id="PTHR44169:SF6">
    <property type="entry name" value="NADPH-DEPENDENT 1-ACYLDIHYDROXYACETONE PHOSPHATE REDUCTASE"/>
    <property type="match status" value="1"/>
</dbReference>
<dbReference type="Gene3D" id="3.40.50.720">
    <property type="entry name" value="NAD(P)-binding Rossmann-like Domain"/>
    <property type="match status" value="1"/>
</dbReference>
<evidence type="ECO:0000256" key="3">
    <source>
        <dbReference type="RuleBase" id="RU000363"/>
    </source>
</evidence>
<dbReference type="EMBL" id="GL433840">
    <property type="protein sequence ID" value="EFN56947.1"/>
    <property type="molecule type" value="Genomic_DNA"/>
</dbReference>
<dbReference type="PANTHER" id="PTHR44169">
    <property type="entry name" value="NADPH-DEPENDENT 1-ACYLDIHYDROXYACETONE PHOSPHATE REDUCTASE"/>
    <property type="match status" value="1"/>
</dbReference>
<proteinExistence type="inferred from homology"/>
<dbReference type="eggNOG" id="KOG1209">
    <property type="taxonomic scope" value="Eukaryota"/>
</dbReference>
<organism evidence="5">
    <name type="scientific">Chlorella variabilis</name>
    <name type="common">Green alga</name>
    <dbReference type="NCBI Taxonomy" id="554065"/>
    <lineage>
        <taxon>Eukaryota</taxon>
        <taxon>Viridiplantae</taxon>
        <taxon>Chlorophyta</taxon>
        <taxon>core chlorophytes</taxon>
        <taxon>Trebouxiophyceae</taxon>
        <taxon>Chlorellales</taxon>
        <taxon>Chlorellaceae</taxon>
        <taxon>Chlorella clade</taxon>
        <taxon>Chlorella</taxon>
    </lineage>
</organism>
<dbReference type="KEGG" id="cvr:CHLNCDRAFT_51217"/>
<evidence type="ECO:0000313" key="5">
    <source>
        <dbReference type="Proteomes" id="UP000008141"/>
    </source>
</evidence>
<dbReference type="Proteomes" id="UP000008141">
    <property type="component" value="Unassembled WGS sequence"/>
</dbReference>
<evidence type="ECO:0008006" key="6">
    <source>
        <dbReference type="Google" id="ProtNLM"/>
    </source>
</evidence>
<dbReference type="GO" id="GO:0016491">
    <property type="term" value="F:oxidoreductase activity"/>
    <property type="evidence" value="ECO:0007669"/>
    <property type="project" value="UniProtKB-KW"/>
</dbReference>
<dbReference type="Pfam" id="PF00106">
    <property type="entry name" value="adh_short"/>
    <property type="match status" value="1"/>
</dbReference>
<dbReference type="InterPro" id="IPR036291">
    <property type="entry name" value="NAD(P)-bd_dom_sf"/>
</dbReference>
<dbReference type="PROSITE" id="PS00061">
    <property type="entry name" value="ADH_SHORT"/>
    <property type="match status" value="1"/>
</dbReference>
<dbReference type="AlphaFoldDB" id="E1ZB18"/>
<dbReference type="SUPFAM" id="SSF51735">
    <property type="entry name" value="NAD(P)-binding Rossmann-fold domains"/>
    <property type="match status" value="1"/>
</dbReference>
<dbReference type="GeneID" id="17356575"/>
<dbReference type="PRINTS" id="PR00080">
    <property type="entry name" value="SDRFAMILY"/>
</dbReference>
<evidence type="ECO:0000256" key="1">
    <source>
        <dbReference type="ARBA" id="ARBA00006484"/>
    </source>
</evidence>
<dbReference type="InterPro" id="IPR002347">
    <property type="entry name" value="SDR_fam"/>
</dbReference>
<dbReference type="RefSeq" id="XP_005849049.1">
    <property type="nucleotide sequence ID" value="XM_005848987.1"/>
</dbReference>
<dbReference type="OrthoDB" id="2102561at2759"/>
<comment type="similarity">
    <text evidence="1 3">Belongs to the short-chain dehydrogenases/reductases (SDR) family.</text>
</comment>
<dbReference type="InParanoid" id="E1ZB18"/>